<reference evidence="2 3" key="1">
    <citation type="journal article" date="2018" name="Sci. Rep.">
        <title>Genomic signatures of local adaptation to the degree of environmental predictability in rotifers.</title>
        <authorList>
            <person name="Franch-Gras L."/>
            <person name="Hahn C."/>
            <person name="Garcia-Roger E.M."/>
            <person name="Carmona M.J."/>
            <person name="Serra M."/>
            <person name="Gomez A."/>
        </authorList>
    </citation>
    <scope>NUCLEOTIDE SEQUENCE [LARGE SCALE GENOMIC DNA]</scope>
    <source>
        <strain evidence="2">HYR1</strain>
    </source>
</reference>
<accession>A0A3M7RCM9</accession>
<evidence type="ECO:0000256" key="1">
    <source>
        <dbReference type="SAM" id="Phobius"/>
    </source>
</evidence>
<keyword evidence="1" id="KW-1133">Transmembrane helix</keyword>
<dbReference type="Proteomes" id="UP000276133">
    <property type="component" value="Unassembled WGS sequence"/>
</dbReference>
<keyword evidence="1" id="KW-0812">Transmembrane</keyword>
<gene>
    <name evidence="2" type="ORF">BpHYR1_028637</name>
</gene>
<keyword evidence="1" id="KW-0472">Membrane</keyword>
<dbReference type="AlphaFoldDB" id="A0A3M7RCM9"/>
<feature type="transmembrane region" description="Helical" evidence="1">
    <location>
        <begin position="64"/>
        <end position="81"/>
    </location>
</feature>
<organism evidence="2 3">
    <name type="scientific">Brachionus plicatilis</name>
    <name type="common">Marine rotifer</name>
    <name type="synonym">Brachionus muelleri</name>
    <dbReference type="NCBI Taxonomy" id="10195"/>
    <lineage>
        <taxon>Eukaryota</taxon>
        <taxon>Metazoa</taxon>
        <taxon>Spiralia</taxon>
        <taxon>Gnathifera</taxon>
        <taxon>Rotifera</taxon>
        <taxon>Eurotatoria</taxon>
        <taxon>Monogononta</taxon>
        <taxon>Pseudotrocha</taxon>
        <taxon>Ploima</taxon>
        <taxon>Brachionidae</taxon>
        <taxon>Brachionus</taxon>
    </lineage>
</organism>
<proteinExistence type="predicted"/>
<comment type="caution">
    <text evidence="2">The sequence shown here is derived from an EMBL/GenBank/DDBJ whole genome shotgun (WGS) entry which is preliminary data.</text>
</comment>
<evidence type="ECO:0000313" key="3">
    <source>
        <dbReference type="Proteomes" id="UP000276133"/>
    </source>
</evidence>
<protein>
    <submittedName>
        <fullName evidence="2">Uncharacterized protein</fullName>
    </submittedName>
</protein>
<name>A0A3M7RCM9_BRAPC</name>
<sequence>MFLFIEIEYTKKFTCENKIISRSIILIFEILNDRFDLKIYLHLLFALIHKDFDTIGNFLITKRYFYTLCVILNGLIRVFFIEVKLTSMLKKDYDQDNKEKENLLFFIIKDNLNIIEKNF</sequence>
<dbReference type="EMBL" id="REGN01003695">
    <property type="protein sequence ID" value="RNA21326.1"/>
    <property type="molecule type" value="Genomic_DNA"/>
</dbReference>
<evidence type="ECO:0000313" key="2">
    <source>
        <dbReference type="EMBL" id="RNA21326.1"/>
    </source>
</evidence>
<keyword evidence="3" id="KW-1185">Reference proteome</keyword>